<name>A0A9X0CG53_9CNID</name>
<dbReference type="EMBL" id="MU827781">
    <property type="protein sequence ID" value="KAJ7337264.1"/>
    <property type="molecule type" value="Genomic_DNA"/>
</dbReference>
<proteinExistence type="predicted"/>
<dbReference type="InterPro" id="IPR001156">
    <property type="entry name" value="Transferrin-like_dom"/>
</dbReference>
<keyword evidence="4" id="KW-1185">Reference proteome</keyword>
<accession>A0A9X0CG53</accession>
<dbReference type="PRINTS" id="PR00422">
    <property type="entry name" value="TRANSFERRIN"/>
</dbReference>
<dbReference type="PANTHER" id="PTHR11485:SF29">
    <property type="entry name" value="TRANSFERRIN 2"/>
    <property type="match status" value="1"/>
</dbReference>
<dbReference type="Proteomes" id="UP001163046">
    <property type="component" value="Unassembled WGS sequence"/>
</dbReference>
<dbReference type="OrthoDB" id="9981115at2759"/>
<feature type="compositionally biased region" description="Basic and acidic residues" evidence="1">
    <location>
        <begin position="704"/>
        <end position="716"/>
    </location>
</feature>
<dbReference type="AlphaFoldDB" id="A0A9X0CG53"/>
<dbReference type="PANTHER" id="PTHR11485">
    <property type="entry name" value="TRANSFERRIN"/>
    <property type="match status" value="1"/>
</dbReference>
<gene>
    <name evidence="3" type="ORF">OS493_010121</name>
</gene>
<dbReference type="PROSITE" id="PS51408">
    <property type="entry name" value="TRANSFERRIN_LIKE_4"/>
    <property type="match status" value="1"/>
</dbReference>
<feature type="domain" description="Transferrin-like" evidence="2">
    <location>
        <begin position="112"/>
        <end position="651"/>
    </location>
</feature>
<evidence type="ECO:0000256" key="1">
    <source>
        <dbReference type="SAM" id="MobiDB-lite"/>
    </source>
</evidence>
<dbReference type="Pfam" id="PF00405">
    <property type="entry name" value="Transferrin"/>
    <property type="match status" value="2"/>
</dbReference>
<evidence type="ECO:0000259" key="2">
    <source>
        <dbReference type="PROSITE" id="PS51408"/>
    </source>
</evidence>
<reference evidence="3" key="1">
    <citation type="submission" date="2023-01" db="EMBL/GenBank/DDBJ databases">
        <title>Genome assembly of the deep-sea coral Lophelia pertusa.</title>
        <authorList>
            <person name="Herrera S."/>
            <person name="Cordes E."/>
        </authorList>
    </citation>
    <scope>NUCLEOTIDE SEQUENCE</scope>
    <source>
        <strain evidence="3">USNM1676648</strain>
        <tissue evidence="3">Polyp</tissue>
    </source>
</reference>
<feature type="compositionally biased region" description="Basic residues" evidence="1">
    <location>
        <begin position="732"/>
        <end position="747"/>
    </location>
</feature>
<protein>
    <recommendedName>
        <fullName evidence="2">Transferrin-like domain-containing protein</fullName>
    </recommendedName>
</protein>
<dbReference type="Gene3D" id="3.40.190.10">
    <property type="entry name" value="Periplasmic binding protein-like II"/>
    <property type="match status" value="4"/>
</dbReference>
<dbReference type="SUPFAM" id="SSF53850">
    <property type="entry name" value="Periplasmic binding protein-like II"/>
    <property type="match status" value="1"/>
</dbReference>
<sequence>MVSTDKPEDWITLCTSALKNASTRFKTTDTVNAFSLFDSSPYCAKTSGDDSQADDQDSNEYKWMKNKDLIFKDRSSSLLSLPEDQRTYEKFLGKDKVNMWKTCEQLEPKPRAFICVVGDEEMKKCQDLIKKFQTITDVKKISWGCVQAGSKKECVEMVANNLADLVDLNATDMFMAGMDYNLAPFMAENYKGKDPWTESITIGVMLKDDNDRPEDMRGWKMCNAGVHKISGFLHPMGWLLANGTIQRSSSPLKSIGHYFGESCVPGMNTVDMTKHSLFSRTLDWRSILKDKAIMWEDWYKTPLWRKWQDKQDGNSDEYEPMHDMENFESPHFLMLVEKMNSEETRRHAQLTPEMHEVLEKAKKDFGWENYDGLEDFYDLTMPKWKMISWVWQKPEDWTEEEWHLFQMWAENRWDQKEDWGSYTDKWTDGDWDTFKKWIDAEYKDYITDHKPMHQDIFIRLTILCSRHHWLVDQWKNLQWDNVDIKHCRERMCEACAGQGDEKCAMDSNSEDYYDYEGALKCLKKGDGYIAFIDAYTLEDTITKNGYTKDDFVLFCPDGKTVDYTGTESFEECNFGRVPSHALVTCNMHDGVWRWKVTKALLEAQKVLKKTMYQDSIFNKDVESMTPIPFVNQTYQVWLGPMFLRAMEGMMQPPVKDKEWEDEFDAMDECVGEGCDGDEEDHPACAECMDGDAVCTENCWNVGPPEKETKRPTDKNKPGRQKPGKTGDNRLLKGGRKNQGRGGRMPKKMMRKVNKKMLWKPNIKGRRMHQLMGKKHMGLMKSGMMNMRPMKRQGMRPSMMGHPSRMGAMKPMMPGMMMHPERFMGPMKFSMKPVMQGMKYGMDKMKIMGMTQGKPYMGPMMMGPMMMGPMMMRPMMKQAMMGQDRMMGHRMMHHRMETGPIIQSRKSLRGEFYTNVIFARDGTCNAIVHDLSCFGEQKNIRMRAGRVGKTPISVPMCPRPTIMKRTTAQFTCDTGASFLKPILVPVRCSYAPCNPGFWLPDWSKDQYWDGDNSYPW</sequence>
<dbReference type="SMART" id="SM00094">
    <property type="entry name" value="TR_FER"/>
    <property type="match status" value="1"/>
</dbReference>
<organism evidence="3 4">
    <name type="scientific">Desmophyllum pertusum</name>
    <dbReference type="NCBI Taxonomy" id="174260"/>
    <lineage>
        <taxon>Eukaryota</taxon>
        <taxon>Metazoa</taxon>
        <taxon>Cnidaria</taxon>
        <taxon>Anthozoa</taxon>
        <taxon>Hexacorallia</taxon>
        <taxon>Scleractinia</taxon>
        <taxon>Caryophylliina</taxon>
        <taxon>Caryophylliidae</taxon>
        <taxon>Desmophyllum</taxon>
    </lineage>
</organism>
<evidence type="ECO:0000313" key="3">
    <source>
        <dbReference type="EMBL" id="KAJ7337264.1"/>
    </source>
</evidence>
<feature type="region of interest" description="Disordered" evidence="1">
    <location>
        <begin position="701"/>
        <end position="747"/>
    </location>
</feature>
<evidence type="ECO:0000313" key="4">
    <source>
        <dbReference type="Proteomes" id="UP001163046"/>
    </source>
</evidence>
<comment type="caution">
    <text evidence="3">The sequence shown here is derived from an EMBL/GenBank/DDBJ whole genome shotgun (WGS) entry which is preliminary data.</text>
</comment>